<evidence type="ECO:0000313" key="4">
    <source>
        <dbReference type="Proteomes" id="UP000193067"/>
    </source>
</evidence>
<dbReference type="OrthoDB" id="3144234at2759"/>
<accession>A0A1Y2IYJ7</accession>
<dbReference type="Proteomes" id="UP000193067">
    <property type="component" value="Unassembled WGS sequence"/>
</dbReference>
<feature type="domain" description="DUF6699" evidence="2">
    <location>
        <begin position="101"/>
        <end position="252"/>
    </location>
</feature>
<reference evidence="3 4" key="1">
    <citation type="journal article" date="2015" name="Biotechnol. Biofuels">
        <title>Enhanced degradation of softwood versus hardwood by the white-rot fungus Pycnoporus coccineus.</title>
        <authorList>
            <person name="Couturier M."/>
            <person name="Navarro D."/>
            <person name="Chevret D."/>
            <person name="Henrissat B."/>
            <person name="Piumi F."/>
            <person name="Ruiz-Duenas F.J."/>
            <person name="Martinez A.T."/>
            <person name="Grigoriev I.V."/>
            <person name="Riley R."/>
            <person name="Lipzen A."/>
            <person name="Berrin J.G."/>
            <person name="Master E.R."/>
            <person name="Rosso M.N."/>
        </authorList>
    </citation>
    <scope>NUCLEOTIDE SEQUENCE [LARGE SCALE GENOMIC DNA]</scope>
    <source>
        <strain evidence="3 4">BRFM310</strain>
    </source>
</reference>
<dbReference type="InterPro" id="IPR046522">
    <property type="entry name" value="DUF6699"/>
</dbReference>
<organism evidence="3 4">
    <name type="scientific">Trametes coccinea (strain BRFM310)</name>
    <name type="common">Pycnoporus coccineus</name>
    <dbReference type="NCBI Taxonomy" id="1353009"/>
    <lineage>
        <taxon>Eukaryota</taxon>
        <taxon>Fungi</taxon>
        <taxon>Dikarya</taxon>
        <taxon>Basidiomycota</taxon>
        <taxon>Agaricomycotina</taxon>
        <taxon>Agaricomycetes</taxon>
        <taxon>Polyporales</taxon>
        <taxon>Polyporaceae</taxon>
        <taxon>Trametes</taxon>
    </lineage>
</organism>
<keyword evidence="4" id="KW-1185">Reference proteome</keyword>
<gene>
    <name evidence="3" type="ORF">PYCCODRAFT_1432787</name>
</gene>
<evidence type="ECO:0000259" key="2">
    <source>
        <dbReference type="Pfam" id="PF20415"/>
    </source>
</evidence>
<name>A0A1Y2IYJ7_TRAC3</name>
<dbReference type="EMBL" id="KZ084094">
    <property type="protein sequence ID" value="OSD05042.1"/>
    <property type="molecule type" value="Genomic_DNA"/>
</dbReference>
<evidence type="ECO:0000256" key="1">
    <source>
        <dbReference type="SAM" id="MobiDB-lite"/>
    </source>
</evidence>
<protein>
    <recommendedName>
        <fullName evidence="2">DUF6699 domain-containing protein</fullName>
    </recommendedName>
</protein>
<evidence type="ECO:0000313" key="3">
    <source>
        <dbReference type="EMBL" id="OSD05042.1"/>
    </source>
</evidence>
<dbReference type="AlphaFoldDB" id="A0A1Y2IYJ7"/>
<feature type="region of interest" description="Disordered" evidence="1">
    <location>
        <begin position="1"/>
        <end position="43"/>
    </location>
</feature>
<dbReference type="Pfam" id="PF20415">
    <property type="entry name" value="DUF6699"/>
    <property type="match status" value="1"/>
</dbReference>
<sequence>MDARPKKTVRFASFPARTPSPASSTASDSLSSSPGPSTPPQVYPAYLPPIAQYTVYPPWEPLPPAFHDAPYHSPIRTSSPADGPIVDTLLEVLPSPALPPLLWDVMKHPDHIRLGSAHTPGTPRLVSSDVARCAARSSPKENRLPLRRMVLLLPSIPREIEVTPAKEAVWASAPLPYVTVGDVLHNLYRALRMPVDPKELGRLDLPRRERLRRAFETRLRDDPANRARDLEYGIRRIDYLGNRRAFLGIRPARSSEVPRGERQRDVFIVELGACV</sequence>
<feature type="compositionally biased region" description="Low complexity" evidence="1">
    <location>
        <begin position="12"/>
        <end position="35"/>
    </location>
</feature>
<proteinExistence type="predicted"/>